<feature type="domain" description="Integral membrane bound transporter" evidence="7">
    <location>
        <begin position="381"/>
        <end position="495"/>
    </location>
</feature>
<evidence type="ECO:0000256" key="2">
    <source>
        <dbReference type="ARBA" id="ARBA00022692"/>
    </source>
</evidence>
<evidence type="ECO:0000313" key="8">
    <source>
        <dbReference type="EMBL" id="GAA0447922.1"/>
    </source>
</evidence>
<feature type="transmembrane region" description="Helical" evidence="6">
    <location>
        <begin position="128"/>
        <end position="146"/>
    </location>
</feature>
<evidence type="ECO:0000313" key="9">
    <source>
        <dbReference type="Proteomes" id="UP001500909"/>
    </source>
</evidence>
<keyword evidence="4 6" id="KW-0472">Membrane</keyword>
<organism evidence="8 9">
    <name type="scientific">Streptomyces olivaceiscleroticus</name>
    <dbReference type="NCBI Taxonomy" id="68245"/>
    <lineage>
        <taxon>Bacteria</taxon>
        <taxon>Bacillati</taxon>
        <taxon>Actinomycetota</taxon>
        <taxon>Actinomycetes</taxon>
        <taxon>Kitasatosporales</taxon>
        <taxon>Streptomycetaceae</taxon>
        <taxon>Streptomyces</taxon>
    </lineage>
</organism>
<gene>
    <name evidence="8" type="ORF">GCM10010361_09790</name>
</gene>
<feature type="transmembrane region" description="Helical" evidence="6">
    <location>
        <begin position="483"/>
        <end position="502"/>
    </location>
</feature>
<feature type="region of interest" description="Disordered" evidence="5">
    <location>
        <begin position="690"/>
        <end position="715"/>
    </location>
</feature>
<feature type="compositionally biased region" description="Polar residues" evidence="5">
    <location>
        <begin position="692"/>
        <end position="702"/>
    </location>
</feature>
<sequence>MSEVKAWGSALQHSFRAALKVERVFSDPWAIARAVLAVIAASVIGALLDDPLAWAMMTVGTFICGIGTLLAPIRHRAVNALALGAGFTLATLIGVFLHPMGWWFLIVLALAAYLAGLWRALGVAPGIRACLVTIGLMITADLSPGVSAGLTMVRWIAAGAALVVLVQLLPPYGRRHPAQRKAVAAVYRTLADTARAGEPAPYLSSAPFTAARSALDLLPGFARPAAAPLYGLLTEAENIRRALLFLPTGRAARLPRPAIAEALDAVARTVLTAQRQDADAETARLLDSWTGPEAEALRPRLQEAARLADHWLESRGPDGLDQVLDAFPAENALRSGWRRLRAELRPGAPLFLHAIRIAVGTAAGEAVGRACGDFWGYALPDHGFWAALTTMLVLFPDYGHTFARGWARPIGSILGGLAAWVVLLPSGWSAGWLVAVATVLAACVFLTLRVGQLVLNFFITAWIVFLISRLGSAPHLIEWGRPADTLVGALLGLVVFVAIPTYHHHRTHELLADWLRVQRRLLPALVTGYAEAGAVDAAEIDVLRRQARQARERLDGAIASLGHEPRRHRSRWSAAELTGIQHAVYEISRCASVLYDRQPGSAADAVPETAEFAAVLDHHLAELAAVVAAKGRPAPGELRAAFDTTATRSGLADLVDPAAPDGVAHARGRALTLCLRTVTAVEELVSRLATGPQDQASSSSTGPAARRAATTLAGS</sequence>
<feature type="transmembrane region" description="Helical" evidence="6">
    <location>
        <begin position="430"/>
        <end position="448"/>
    </location>
</feature>
<dbReference type="RefSeq" id="WP_346093274.1">
    <property type="nucleotide sequence ID" value="NZ_BAAABY010000009.1"/>
</dbReference>
<evidence type="ECO:0000256" key="3">
    <source>
        <dbReference type="ARBA" id="ARBA00022989"/>
    </source>
</evidence>
<feature type="transmembrane region" description="Helical" evidence="6">
    <location>
        <begin position="453"/>
        <end position="471"/>
    </location>
</feature>
<feature type="transmembrane region" description="Helical" evidence="6">
    <location>
        <begin position="102"/>
        <end position="121"/>
    </location>
</feature>
<dbReference type="InterPro" id="IPR049453">
    <property type="entry name" value="Memb_transporter_dom"/>
</dbReference>
<comment type="subcellular location">
    <subcellularLocation>
        <location evidence="1">Membrane</location>
        <topology evidence="1">Multi-pass membrane protein</topology>
    </subcellularLocation>
</comment>
<proteinExistence type="predicted"/>
<evidence type="ECO:0000256" key="5">
    <source>
        <dbReference type="SAM" id="MobiDB-lite"/>
    </source>
</evidence>
<evidence type="ECO:0000256" key="1">
    <source>
        <dbReference type="ARBA" id="ARBA00004141"/>
    </source>
</evidence>
<keyword evidence="9" id="KW-1185">Reference proteome</keyword>
<comment type="caution">
    <text evidence="8">The sequence shown here is derived from an EMBL/GenBank/DDBJ whole genome shotgun (WGS) entry which is preliminary data.</text>
</comment>
<feature type="transmembrane region" description="Helical" evidence="6">
    <location>
        <begin position="54"/>
        <end position="71"/>
    </location>
</feature>
<keyword evidence="3 6" id="KW-1133">Transmembrane helix</keyword>
<keyword evidence="2 6" id="KW-0812">Transmembrane</keyword>
<evidence type="ECO:0000256" key="4">
    <source>
        <dbReference type="ARBA" id="ARBA00023136"/>
    </source>
</evidence>
<protein>
    <recommendedName>
        <fullName evidence="7">Integral membrane bound transporter domain-containing protein</fullName>
    </recommendedName>
</protein>
<feature type="transmembrane region" description="Helical" evidence="6">
    <location>
        <begin position="406"/>
        <end position="424"/>
    </location>
</feature>
<dbReference type="Proteomes" id="UP001500909">
    <property type="component" value="Unassembled WGS sequence"/>
</dbReference>
<accession>A0ABN0ZHP1</accession>
<dbReference type="EMBL" id="BAAABY010000009">
    <property type="protein sequence ID" value="GAA0447922.1"/>
    <property type="molecule type" value="Genomic_DNA"/>
</dbReference>
<feature type="transmembrane region" description="Helical" evidence="6">
    <location>
        <begin position="78"/>
        <end position="96"/>
    </location>
</feature>
<reference evidence="8 9" key="1">
    <citation type="journal article" date="2019" name="Int. J. Syst. Evol. Microbiol.">
        <title>The Global Catalogue of Microorganisms (GCM) 10K type strain sequencing project: providing services to taxonomists for standard genome sequencing and annotation.</title>
        <authorList>
            <consortium name="The Broad Institute Genomics Platform"/>
            <consortium name="The Broad Institute Genome Sequencing Center for Infectious Disease"/>
            <person name="Wu L."/>
            <person name="Ma J."/>
        </authorList>
    </citation>
    <scope>NUCLEOTIDE SEQUENCE [LARGE SCALE GENOMIC DNA]</scope>
    <source>
        <strain evidence="8 9">JCM 4805</strain>
    </source>
</reference>
<dbReference type="Pfam" id="PF13515">
    <property type="entry name" value="FUSC_2"/>
    <property type="match status" value="1"/>
</dbReference>
<evidence type="ECO:0000259" key="7">
    <source>
        <dbReference type="Pfam" id="PF13515"/>
    </source>
</evidence>
<feature type="transmembrane region" description="Helical" evidence="6">
    <location>
        <begin position="152"/>
        <end position="172"/>
    </location>
</feature>
<feature type="transmembrane region" description="Helical" evidence="6">
    <location>
        <begin position="30"/>
        <end position="48"/>
    </location>
</feature>
<evidence type="ECO:0000256" key="6">
    <source>
        <dbReference type="SAM" id="Phobius"/>
    </source>
</evidence>
<name>A0ABN0ZHP1_9ACTN</name>